<name>A0A316YTH6_9BASI</name>
<accession>A0A316YTH6</accession>
<dbReference type="OrthoDB" id="5399006at2759"/>
<dbReference type="PANTHER" id="PTHR43431:SF7">
    <property type="entry name" value="OXIDOREDUCTASE, SHORT CHAIN DEHYDROGENASE_REDUCTASE FAMILY (AFU_ORTHOLOGUE AFUA_5G14000)"/>
    <property type="match status" value="1"/>
</dbReference>
<dbReference type="EMBL" id="KZ819635">
    <property type="protein sequence ID" value="PWN92589.1"/>
    <property type="molecule type" value="Genomic_DNA"/>
</dbReference>
<keyword evidence="2" id="KW-1185">Reference proteome</keyword>
<dbReference type="AlphaFoldDB" id="A0A316YTH6"/>
<dbReference type="PANTHER" id="PTHR43431">
    <property type="entry name" value="OXIDOREDUCTASE, SHORT CHAIN DEHYDROGENASE/REDUCTASE FAMILY (AFU_ORTHOLOGUE AFUA_5G14000)"/>
    <property type="match status" value="1"/>
</dbReference>
<dbReference type="RefSeq" id="XP_025379787.1">
    <property type="nucleotide sequence ID" value="XM_025525817.1"/>
</dbReference>
<dbReference type="Pfam" id="PF00106">
    <property type="entry name" value="adh_short"/>
    <property type="match status" value="1"/>
</dbReference>
<dbReference type="Proteomes" id="UP000245768">
    <property type="component" value="Unassembled WGS sequence"/>
</dbReference>
<dbReference type="InterPro" id="IPR036291">
    <property type="entry name" value="NAD(P)-bd_dom_sf"/>
</dbReference>
<dbReference type="InterPro" id="IPR002347">
    <property type="entry name" value="SDR_fam"/>
</dbReference>
<dbReference type="STRING" id="215250.A0A316YTH6"/>
<dbReference type="InParanoid" id="A0A316YTH6"/>
<dbReference type="GeneID" id="37047733"/>
<dbReference type="SUPFAM" id="SSF51735">
    <property type="entry name" value="NAD(P)-binding Rossmann-fold domains"/>
    <property type="match status" value="1"/>
</dbReference>
<evidence type="ECO:0000313" key="2">
    <source>
        <dbReference type="Proteomes" id="UP000245768"/>
    </source>
</evidence>
<protein>
    <submittedName>
        <fullName evidence="1">NAD(P)-binding protein</fullName>
    </submittedName>
</protein>
<gene>
    <name evidence="1" type="ORF">FA10DRAFT_96017</name>
</gene>
<organism evidence="1 2">
    <name type="scientific">Acaromyces ingoldii</name>
    <dbReference type="NCBI Taxonomy" id="215250"/>
    <lineage>
        <taxon>Eukaryota</taxon>
        <taxon>Fungi</taxon>
        <taxon>Dikarya</taxon>
        <taxon>Basidiomycota</taxon>
        <taxon>Ustilaginomycotina</taxon>
        <taxon>Exobasidiomycetes</taxon>
        <taxon>Exobasidiales</taxon>
        <taxon>Cryptobasidiaceae</taxon>
        <taxon>Acaromyces</taxon>
    </lineage>
</organism>
<reference evidence="1 2" key="1">
    <citation type="journal article" date="2018" name="Mol. Biol. Evol.">
        <title>Broad Genomic Sampling Reveals a Smut Pathogenic Ancestry of the Fungal Clade Ustilaginomycotina.</title>
        <authorList>
            <person name="Kijpornyongpan T."/>
            <person name="Mondo S.J."/>
            <person name="Barry K."/>
            <person name="Sandor L."/>
            <person name="Lee J."/>
            <person name="Lipzen A."/>
            <person name="Pangilinan J."/>
            <person name="LaButti K."/>
            <person name="Hainaut M."/>
            <person name="Henrissat B."/>
            <person name="Grigoriev I.V."/>
            <person name="Spatafora J.W."/>
            <person name="Aime M.C."/>
        </authorList>
    </citation>
    <scope>NUCLEOTIDE SEQUENCE [LARGE SCALE GENOMIC DNA]</scope>
    <source>
        <strain evidence="1 2">MCA 4198</strain>
    </source>
</reference>
<proteinExistence type="predicted"/>
<dbReference type="Gene3D" id="3.40.50.720">
    <property type="entry name" value="NAD(P)-binding Rossmann-like Domain"/>
    <property type="match status" value="1"/>
</dbReference>
<evidence type="ECO:0000313" key="1">
    <source>
        <dbReference type="EMBL" id="PWN92589.1"/>
    </source>
</evidence>
<sequence>MAPRGLAVIIGAGPTSGGGIARFLATQGNLAVAVLARNEENLKQLCQTIRTSTQSGSTPVVEAFPTDTSPESLSRTFQAIASHQAFHGLKLRLAIYHVKHSSKEPFLDTKPEDFSKSLHTYTTGAFAFAQESVRLMYAQNGGQTLLADTQGAKKGTVIFTGTLGALRTNAEYAAYGATRSAARSVVQALAKETSKYGIHAVHAVANGPIRDEDSEETRTGARMSATAVGAEYLHLMEQSPALWTHELDLRPAQEKF</sequence>